<accession>A0A2H0NHA2</accession>
<dbReference type="EMBL" id="PCWS01000090">
    <property type="protein sequence ID" value="PIR08258.1"/>
    <property type="molecule type" value="Genomic_DNA"/>
</dbReference>
<evidence type="ECO:0000313" key="2">
    <source>
        <dbReference type="Proteomes" id="UP000230707"/>
    </source>
</evidence>
<dbReference type="AlphaFoldDB" id="A0A2H0NHA2"/>
<reference evidence="1 2" key="1">
    <citation type="submission" date="2017-09" db="EMBL/GenBank/DDBJ databases">
        <title>Depth-based differentiation of microbial function through sediment-hosted aquifers and enrichment of novel symbionts in the deep terrestrial subsurface.</title>
        <authorList>
            <person name="Probst A.J."/>
            <person name="Ladd B."/>
            <person name="Jarett J.K."/>
            <person name="Geller-Mcgrath D.E."/>
            <person name="Sieber C.M."/>
            <person name="Emerson J.B."/>
            <person name="Anantharaman K."/>
            <person name="Thomas B.C."/>
            <person name="Malmstrom R."/>
            <person name="Stieglmeier M."/>
            <person name="Klingl A."/>
            <person name="Woyke T."/>
            <person name="Ryan C.M."/>
            <person name="Banfield J.F."/>
        </authorList>
    </citation>
    <scope>NUCLEOTIDE SEQUENCE [LARGE SCALE GENOMIC DNA]</scope>
    <source>
        <strain evidence="1">CG11_big_fil_rev_8_21_14_0_20_37_11</strain>
    </source>
</reference>
<organism evidence="1 2">
    <name type="scientific">Candidatus Gottesmanbacteria bacterium CG11_big_fil_rev_8_21_14_0_20_37_11</name>
    <dbReference type="NCBI Taxonomy" id="1974575"/>
    <lineage>
        <taxon>Bacteria</taxon>
        <taxon>Candidatus Gottesmaniibacteriota</taxon>
    </lineage>
</organism>
<protein>
    <submittedName>
        <fullName evidence="1">Uncharacterized protein</fullName>
    </submittedName>
</protein>
<gene>
    <name evidence="1" type="ORF">COV53_03945</name>
</gene>
<dbReference type="Proteomes" id="UP000230707">
    <property type="component" value="Unassembled WGS sequence"/>
</dbReference>
<evidence type="ECO:0000313" key="1">
    <source>
        <dbReference type="EMBL" id="PIR08258.1"/>
    </source>
</evidence>
<comment type="caution">
    <text evidence="1">The sequence shown here is derived from an EMBL/GenBank/DDBJ whole genome shotgun (WGS) entry which is preliminary data.</text>
</comment>
<proteinExistence type="predicted"/>
<name>A0A2H0NHA2_9BACT</name>
<sequence>MITPTSLIFPVWLGENYLLASLMIKRFLGLSNSTDRFWFWRQLKSFKNSRGRFKALEYLPEVDSLRTTWAAIRIY</sequence>